<feature type="region of interest" description="Disordered" evidence="7">
    <location>
        <begin position="79"/>
        <end position="185"/>
    </location>
</feature>
<dbReference type="SUPFAM" id="SSF46785">
    <property type="entry name" value="Winged helix' DNA-binding domain"/>
    <property type="match status" value="1"/>
</dbReference>
<comment type="caution">
    <text evidence="9">The sequence shown here is derived from an EMBL/GenBank/DDBJ whole genome shotgun (WGS) entry which is preliminary data.</text>
</comment>
<dbReference type="InterPro" id="IPR036388">
    <property type="entry name" value="WH-like_DNA-bd_sf"/>
</dbReference>
<dbReference type="GO" id="GO:0045910">
    <property type="term" value="P:negative regulation of DNA recombination"/>
    <property type="evidence" value="ECO:0007669"/>
    <property type="project" value="TreeGrafter"/>
</dbReference>
<dbReference type="GO" id="GO:0030261">
    <property type="term" value="P:chromosome condensation"/>
    <property type="evidence" value="ECO:0007669"/>
    <property type="project" value="TreeGrafter"/>
</dbReference>
<accession>A0AAW1T7P9</accession>
<dbReference type="Pfam" id="PF00538">
    <property type="entry name" value="Linker_histone"/>
    <property type="match status" value="1"/>
</dbReference>
<evidence type="ECO:0000256" key="1">
    <source>
        <dbReference type="ARBA" id="ARBA00004123"/>
    </source>
</evidence>
<dbReference type="InterPro" id="IPR036390">
    <property type="entry name" value="WH_DNA-bd_sf"/>
</dbReference>
<feature type="compositionally biased region" description="Low complexity" evidence="7">
    <location>
        <begin position="111"/>
        <end position="122"/>
    </location>
</feature>
<dbReference type="GO" id="GO:0006334">
    <property type="term" value="P:nucleosome assembly"/>
    <property type="evidence" value="ECO:0007669"/>
    <property type="project" value="InterPro"/>
</dbReference>
<dbReference type="CDD" id="cd00073">
    <property type="entry name" value="H15"/>
    <property type="match status" value="1"/>
</dbReference>
<evidence type="ECO:0000256" key="6">
    <source>
        <dbReference type="RuleBase" id="RU003894"/>
    </source>
</evidence>
<evidence type="ECO:0000256" key="3">
    <source>
        <dbReference type="ARBA" id="ARBA00022454"/>
    </source>
</evidence>
<keyword evidence="10" id="KW-1185">Reference proteome</keyword>
<reference evidence="9 10" key="1">
    <citation type="journal article" date="2024" name="Nat. Commun.">
        <title>Phylogenomics reveals the evolutionary origins of lichenization in chlorophyte algae.</title>
        <authorList>
            <person name="Puginier C."/>
            <person name="Libourel C."/>
            <person name="Otte J."/>
            <person name="Skaloud P."/>
            <person name="Haon M."/>
            <person name="Grisel S."/>
            <person name="Petersen M."/>
            <person name="Berrin J.G."/>
            <person name="Delaux P.M."/>
            <person name="Dal Grande F."/>
            <person name="Keller J."/>
        </authorList>
    </citation>
    <scope>NUCLEOTIDE SEQUENCE [LARGE SCALE GENOMIC DNA]</scope>
    <source>
        <strain evidence="9 10">SAG 2523</strain>
    </source>
</reference>
<gene>
    <name evidence="9" type="ORF">WJX84_009966</name>
</gene>
<comment type="subcellular location">
    <subcellularLocation>
        <location evidence="2">Chromosome</location>
    </subcellularLocation>
    <subcellularLocation>
        <location evidence="1 6">Nucleus</location>
    </subcellularLocation>
</comment>
<dbReference type="Proteomes" id="UP001485043">
    <property type="component" value="Unassembled WGS sequence"/>
</dbReference>
<evidence type="ECO:0000313" key="9">
    <source>
        <dbReference type="EMBL" id="KAK9865253.1"/>
    </source>
</evidence>
<evidence type="ECO:0000313" key="10">
    <source>
        <dbReference type="Proteomes" id="UP001485043"/>
    </source>
</evidence>
<evidence type="ECO:0000256" key="2">
    <source>
        <dbReference type="ARBA" id="ARBA00004286"/>
    </source>
</evidence>
<dbReference type="AlphaFoldDB" id="A0AAW1T7P9"/>
<evidence type="ECO:0000256" key="4">
    <source>
        <dbReference type="ARBA" id="ARBA00023125"/>
    </source>
</evidence>
<feature type="domain" description="H15" evidence="8">
    <location>
        <begin position="10"/>
        <end position="79"/>
    </location>
</feature>
<dbReference type="GO" id="GO:0003690">
    <property type="term" value="F:double-stranded DNA binding"/>
    <property type="evidence" value="ECO:0007669"/>
    <property type="project" value="TreeGrafter"/>
</dbReference>
<proteinExistence type="inferred from homology"/>
<dbReference type="PROSITE" id="PS51504">
    <property type="entry name" value="H15"/>
    <property type="match status" value="1"/>
</dbReference>
<keyword evidence="5 6" id="KW-0539">Nucleus</keyword>
<dbReference type="PANTHER" id="PTHR11467:SF36">
    <property type="entry name" value="HISTONE 24-RELATED"/>
    <property type="match status" value="1"/>
</dbReference>
<dbReference type="GO" id="GO:0030527">
    <property type="term" value="F:structural constituent of chromatin"/>
    <property type="evidence" value="ECO:0007669"/>
    <property type="project" value="InterPro"/>
</dbReference>
<dbReference type="GO" id="GO:0005634">
    <property type="term" value="C:nucleus"/>
    <property type="evidence" value="ECO:0007669"/>
    <property type="project" value="UniProtKB-SubCell"/>
</dbReference>
<evidence type="ECO:0000256" key="7">
    <source>
        <dbReference type="SAM" id="MobiDB-lite"/>
    </source>
</evidence>
<dbReference type="GO" id="GO:0000786">
    <property type="term" value="C:nucleosome"/>
    <property type="evidence" value="ECO:0007669"/>
    <property type="project" value="InterPro"/>
</dbReference>
<dbReference type="PRINTS" id="PR00624">
    <property type="entry name" value="HISTONEH5"/>
</dbReference>
<sequence>MAKAPKTAPAHPPYVELVKEAIVSLKDRNGSSQQAIRKFVGDKHPHLPQGWEKTLSLQLKRLAEGGKLNKVKASYKLGDSLKTAAKPKKKPVKTKSLTDKPVKKAVKSKPAKVAGESSSAGKAAKKPKDAAKKEKKKPTPSKPSGVTKTKASKPKAAKAKGGNFMRDTLDKADSHSTSSRVQAVL</sequence>
<organism evidence="9 10">
    <name type="scientific">Apatococcus fuscideae</name>
    <dbReference type="NCBI Taxonomy" id="2026836"/>
    <lineage>
        <taxon>Eukaryota</taxon>
        <taxon>Viridiplantae</taxon>
        <taxon>Chlorophyta</taxon>
        <taxon>core chlorophytes</taxon>
        <taxon>Trebouxiophyceae</taxon>
        <taxon>Chlorellales</taxon>
        <taxon>Chlorellaceae</taxon>
        <taxon>Apatococcus</taxon>
    </lineage>
</organism>
<dbReference type="EMBL" id="JALJOV010000266">
    <property type="protein sequence ID" value="KAK9865253.1"/>
    <property type="molecule type" value="Genomic_DNA"/>
</dbReference>
<dbReference type="PANTHER" id="PTHR11467">
    <property type="entry name" value="HISTONE H1"/>
    <property type="match status" value="1"/>
</dbReference>
<dbReference type="SMART" id="SM00526">
    <property type="entry name" value="H15"/>
    <property type="match status" value="1"/>
</dbReference>
<comment type="similarity">
    <text evidence="6">Belongs to the histone H1/H5 family.</text>
</comment>
<keyword evidence="3 6" id="KW-0158">Chromosome</keyword>
<evidence type="ECO:0000256" key="5">
    <source>
        <dbReference type="ARBA" id="ARBA00023242"/>
    </source>
</evidence>
<dbReference type="Gene3D" id="1.10.10.10">
    <property type="entry name" value="Winged helix-like DNA-binding domain superfamily/Winged helix DNA-binding domain"/>
    <property type="match status" value="1"/>
</dbReference>
<keyword evidence="4 6" id="KW-0238">DNA-binding</keyword>
<dbReference type="GO" id="GO:0031492">
    <property type="term" value="F:nucleosomal DNA binding"/>
    <property type="evidence" value="ECO:0007669"/>
    <property type="project" value="TreeGrafter"/>
</dbReference>
<evidence type="ECO:0000259" key="8">
    <source>
        <dbReference type="PROSITE" id="PS51504"/>
    </source>
</evidence>
<dbReference type="InterPro" id="IPR005818">
    <property type="entry name" value="Histone_H1/H5_H15"/>
</dbReference>
<name>A0AAW1T7P9_9CHLO</name>
<dbReference type="InterPro" id="IPR005819">
    <property type="entry name" value="H1/H5"/>
</dbReference>
<feature type="compositionally biased region" description="Polar residues" evidence="7">
    <location>
        <begin position="175"/>
        <end position="185"/>
    </location>
</feature>
<protein>
    <recommendedName>
        <fullName evidence="8">H15 domain-containing protein</fullName>
    </recommendedName>
</protein>